<accession>A0A7S0M3H4</accession>
<feature type="coiled-coil region" evidence="1">
    <location>
        <begin position="61"/>
        <end position="153"/>
    </location>
</feature>
<feature type="coiled-coil region" evidence="1">
    <location>
        <begin position="1076"/>
        <end position="1235"/>
    </location>
</feature>
<feature type="coiled-coil region" evidence="1">
    <location>
        <begin position="1397"/>
        <end position="1446"/>
    </location>
</feature>
<evidence type="ECO:0000313" key="3">
    <source>
        <dbReference type="EMBL" id="CAD8630347.1"/>
    </source>
</evidence>
<name>A0A7S0M3H4_9CRYP</name>
<feature type="coiled-coil region" evidence="1">
    <location>
        <begin position="374"/>
        <end position="416"/>
    </location>
</feature>
<feature type="coiled-coil region" evidence="1">
    <location>
        <begin position="244"/>
        <end position="294"/>
    </location>
</feature>
<feature type="coiled-coil region" evidence="1">
    <location>
        <begin position="1714"/>
        <end position="1762"/>
    </location>
</feature>
<sequence>MSAFQRALFESAERRLRRIEKLQKQYNELDASAGAKNQVVSDHAAHRIQLDMTNALEDSVNQHLTSAAEQRMEEIAREQEEVLEALAGCAGAANSVELEDKILGQYEEDVDKIEARIRHTTAETISQLSADSETELARKLARLKIAADRARAKKRWSKLRAIVKTGFLSVSSRALLTNRSVILARHEEQLEQLISSLDEQHKIEIKGVSDAQDVKTEKIISEAEVRLARALQSSKDDKRRTLLLDSHAADMDALRKRMANDKEQQLQTLEANLRDRKKRKVEEWQRQAQLELDRATPENRDEFEQQSQLVQVLADQEAQRARLIGALLQQDRLEKDDLANSLAISAERQISESEIEFLTRLKNVGNDEIRLNLIRMHEQECETLKKKLELDKNRQLEELQSKLEKRRRLKLDEEQDKMHQLQLALLASPGKSQEFEVLSLEIEALTRQEIQKAGLVSALNEASKADRQELVHSMHVARDLALAQEEVQFVENLDEHDSDRRASLINSHENEMELLKTKFELDKQRKLEELEQKLSERRKQKINNEQAKLHQQEIALLRSRGNSQDSEVLGLKIEAMLQHEVDAAQLSGAVVEHGIADLQILISNQSAQQEAALAAANVRFLEVASEADDSARESLLRQHELDMAKLRAQGALTLSKAEVELQKRIADRKSKKEAALREKQDKSLQLLNKDTDKVSLMKELDAARSENIIEIEFEKKTASAMFNILSESESEVKLLREDFKQKAEQVILNAESKFAHELTFLKEATSDFDKDRRNKLLQEHDASVKMLKAQLELDEARQVSGLEQQILARKNKRQKNLDICKSKELRAVNSQHMAGTNVERQKAELESVLNAEIESELQAARDKMLLQKENVLEEERKKMESELNDQAALLVSDEERKRLVANHEASLNKLAQFMDQERNRQEIELREALEEKKKKKASRLDASLKMQEKERLLNEELQRKQLEELARLEKAQEMERQRELEQLQAEKARESEELRRRFEDEKKRIQEEEFSKITNMAVAEKEKERLLNEAQSNIQRMMNVLSQDQLKQEALLDLQLSQKRSKRAAILQQKQAAALEEAMIQHVNEAEVELKKLESEAGPALMDDDESSDVFTDDARLAAERLANKLKADREKFEAEMEAAIAEQERIKSDLQARQERERQQLEEEMAREAQQYEERLRAEQERRMEDLRLRREQIENSMSREAEGLSVEERERMIHQHEAQLRQLEQDAIAKKAAMDDELQAKIAQRRSKKQAQLKANKARELGDREDQARAAAEAMKQRLLQQRLEGLLSMVKEGLADEAVTMCRRMYEQDCEELRVKQAAAFAREMAILSSDADPVTVNVEEERIRSLQLLERDALSVAHQVQLAQLVAATGEASTFRYDGGKEAGFGKDAGKQKAVLEDLEEEKRSRLRKLQDEHEAKARAERAKLEEDILKIQAELEAQRHREMEELALRRQALSTRAANRRRQIEEEAAAPAAGGRTGSRGGTPGGEQTKQEIEERFEMESSTLTAALNSERDKQDAALKERLQKRRLKKQEEIRKDKDLLYQKQVAGIRRASVLERGFEALSGLDQETASKLKAATVLSRWAMIRLDTPVKRAADRWMFKVLKRGLGQPLGAGVFKEMPQRFIAAMTSPRDQGQNSLSRTPRASRIRRIASQSSVLGQASATSGTSISFLALSDQHRPVQSDSQRRSGLTSLLEEGEEFEGTDISAQLQFYEEETRKARNEITQLQQRLDKMDQEEDEDEDEVEAIQLTREEVEQMLGKSPLHTELKNQLDKVEKYLELLLKSSVSDNT</sequence>
<feature type="region of interest" description="Disordered" evidence="2">
    <location>
        <begin position="1462"/>
        <end position="1500"/>
    </location>
</feature>
<protein>
    <submittedName>
        <fullName evidence="3">Uncharacterized protein</fullName>
    </submittedName>
</protein>
<evidence type="ECO:0000256" key="1">
    <source>
        <dbReference type="SAM" id="Coils"/>
    </source>
</evidence>
<dbReference type="EMBL" id="HBEZ01014499">
    <property type="protein sequence ID" value="CAD8630347.1"/>
    <property type="molecule type" value="Transcribed_RNA"/>
</dbReference>
<proteinExistence type="predicted"/>
<feature type="coiled-coil region" evidence="1">
    <location>
        <begin position="505"/>
        <end position="547"/>
    </location>
</feature>
<feature type="coiled-coil region" evidence="1">
    <location>
        <begin position="850"/>
        <end position="1047"/>
    </location>
</feature>
<organism evidence="3">
    <name type="scientific">Cryptomonas curvata</name>
    <dbReference type="NCBI Taxonomy" id="233186"/>
    <lineage>
        <taxon>Eukaryota</taxon>
        <taxon>Cryptophyceae</taxon>
        <taxon>Cryptomonadales</taxon>
        <taxon>Cryptomonadaceae</taxon>
        <taxon>Cryptomonas</taxon>
    </lineage>
</organism>
<evidence type="ECO:0000256" key="2">
    <source>
        <dbReference type="SAM" id="MobiDB-lite"/>
    </source>
</evidence>
<gene>
    <name evidence="3" type="ORF">CCUR1050_LOCUS8026</name>
</gene>
<keyword evidence="1" id="KW-0175">Coiled coil</keyword>
<feature type="compositionally biased region" description="Gly residues" evidence="2">
    <location>
        <begin position="1480"/>
        <end position="1490"/>
    </location>
</feature>
<reference evidence="3" key="1">
    <citation type="submission" date="2021-01" db="EMBL/GenBank/DDBJ databases">
        <authorList>
            <person name="Corre E."/>
            <person name="Pelletier E."/>
            <person name="Niang G."/>
            <person name="Scheremetjew M."/>
            <person name="Finn R."/>
            <person name="Kale V."/>
            <person name="Holt S."/>
            <person name="Cochrane G."/>
            <person name="Meng A."/>
            <person name="Brown T."/>
            <person name="Cohen L."/>
        </authorList>
    </citation>
    <scope>NUCLEOTIDE SEQUENCE</scope>
    <source>
        <strain evidence="3">CCAP979/52</strain>
    </source>
</reference>